<reference evidence="2" key="1">
    <citation type="journal article" date="2019" name="Plant Biotechnol. J.">
        <title>Genome sequencing of the Australian wild diploid species Gossypium australe highlights disease resistance and delayed gland morphogenesis.</title>
        <authorList>
            <person name="Cai Y."/>
            <person name="Cai X."/>
            <person name="Wang Q."/>
            <person name="Wang P."/>
            <person name="Zhang Y."/>
            <person name="Cai C."/>
            <person name="Xu Y."/>
            <person name="Wang K."/>
            <person name="Zhou Z."/>
            <person name="Wang C."/>
            <person name="Geng S."/>
            <person name="Li B."/>
            <person name="Dong Q."/>
            <person name="Hou Y."/>
            <person name="Wang H."/>
            <person name="Ai P."/>
            <person name="Liu Z."/>
            <person name="Yi F."/>
            <person name="Sun M."/>
            <person name="An G."/>
            <person name="Cheng J."/>
            <person name="Zhang Y."/>
            <person name="Shi Q."/>
            <person name="Xie Y."/>
            <person name="Shi X."/>
            <person name="Chang Y."/>
            <person name="Huang F."/>
            <person name="Chen Y."/>
            <person name="Hong S."/>
            <person name="Mi L."/>
            <person name="Sun Q."/>
            <person name="Zhang L."/>
            <person name="Zhou B."/>
            <person name="Peng R."/>
            <person name="Zhang X."/>
            <person name="Liu F."/>
        </authorList>
    </citation>
    <scope>NUCLEOTIDE SEQUENCE [LARGE SCALE GENOMIC DNA]</scope>
    <source>
        <strain evidence="2">cv. PA1801</strain>
    </source>
</reference>
<dbReference type="EMBL" id="SMMG02000007">
    <property type="protein sequence ID" value="KAA3466039.1"/>
    <property type="molecule type" value="Genomic_DNA"/>
</dbReference>
<keyword evidence="2" id="KW-1185">Reference proteome</keyword>
<sequence>MLEEKPCNDCCLHFCCECCALCQEHRDLTNRGFQMSLGWNGKIARQQNQGSQMTAVPVIESGMKK</sequence>
<evidence type="ECO:0000313" key="1">
    <source>
        <dbReference type="EMBL" id="KAA3466039.1"/>
    </source>
</evidence>
<name>A0A5B6VA78_9ROSI</name>
<dbReference type="AlphaFoldDB" id="A0A5B6VA78"/>
<protein>
    <submittedName>
        <fullName evidence="1">Protein PLANT CADMIUM RESISTANCE 2-like</fullName>
    </submittedName>
</protein>
<proteinExistence type="predicted"/>
<accession>A0A5B6VA78</accession>
<dbReference type="Proteomes" id="UP000325315">
    <property type="component" value="Unassembled WGS sequence"/>
</dbReference>
<gene>
    <name evidence="1" type="ORF">EPI10_001162</name>
</gene>
<organism evidence="1 2">
    <name type="scientific">Gossypium australe</name>
    <dbReference type="NCBI Taxonomy" id="47621"/>
    <lineage>
        <taxon>Eukaryota</taxon>
        <taxon>Viridiplantae</taxon>
        <taxon>Streptophyta</taxon>
        <taxon>Embryophyta</taxon>
        <taxon>Tracheophyta</taxon>
        <taxon>Spermatophyta</taxon>
        <taxon>Magnoliopsida</taxon>
        <taxon>eudicotyledons</taxon>
        <taxon>Gunneridae</taxon>
        <taxon>Pentapetalae</taxon>
        <taxon>rosids</taxon>
        <taxon>malvids</taxon>
        <taxon>Malvales</taxon>
        <taxon>Malvaceae</taxon>
        <taxon>Malvoideae</taxon>
        <taxon>Gossypium</taxon>
    </lineage>
</organism>
<evidence type="ECO:0000313" key="2">
    <source>
        <dbReference type="Proteomes" id="UP000325315"/>
    </source>
</evidence>
<comment type="caution">
    <text evidence="1">The sequence shown here is derived from an EMBL/GenBank/DDBJ whole genome shotgun (WGS) entry which is preliminary data.</text>
</comment>
<dbReference type="PANTHER" id="PTHR15907">
    <property type="entry name" value="DUF614 FAMILY PROTEIN-RELATED"/>
    <property type="match status" value="1"/>
</dbReference>
<dbReference type="InterPro" id="IPR006461">
    <property type="entry name" value="PLAC_motif_containing"/>
</dbReference>